<name>A0A6J6BCG6_9ZZZZ</name>
<dbReference type="InterPro" id="IPR029061">
    <property type="entry name" value="THDP-binding"/>
</dbReference>
<dbReference type="PANTHER" id="PTHR47514">
    <property type="entry name" value="TRANSKETOLASE N-TERMINAL SECTION-RELATED"/>
    <property type="match status" value="1"/>
</dbReference>
<sequence length="270" mass="29379">MSIDTREIADLAREIRLQILHTIKGAGMGHIGGDFSVTDILATLFGTVLKVDPKEPNKADRDRLILSKGHAAVALYSTLALRGFFPVEDLKTFAQPLSKLNGHPNRNKVPGVESNTGPLGHGFPIAVGTAIGAQLAKNGSRSFVIMGDGELQEGSNWEAAMFAGHRKLTNLIAIIDRNGFQQGSPTSKTNELDPLDKKFEAFGWEVCLVDGHDYDALLKAFTDPQTKPRVVIAQTIKGKGVDFMEGKAEWHHKVPSAEQYKQALEQVGKQ</sequence>
<dbReference type="PANTHER" id="PTHR47514:SF1">
    <property type="entry name" value="TRANSKETOLASE N-TERMINAL SECTION-RELATED"/>
    <property type="match status" value="1"/>
</dbReference>
<proteinExistence type="inferred from homology"/>
<dbReference type="AlphaFoldDB" id="A0A6J6BCG6"/>
<dbReference type="EMBL" id="CAEZSK010000032">
    <property type="protein sequence ID" value="CAB4536364.1"/>
    <property type="molecule type" value="Genomic_DNA"/>
</dbReference>
<comment type="similarity">
    <text evidence="2">Belongs to the transketolase family.</text>
</comment>
<evidence type="ECO:0000256" key="3">
    <source>
        <dbReference type="ARBA" id="ARBA00023052"/>
    </source>
</evidence>
<evidence type="ECO:0000313" key="5">
    <source>
        <dbReference type="EMBL" id="CAB4536364.1"/>
    </source>
</evidence>
<dbReference type="CDD" id="cd02012">
    <property type="entry name" value="TPP_TK"/>
    <property type="match status" value="1"/>
</dbReference>
<accession>A0A6J6BCG6</accession>
<evidence type="ECO:0000256" key="1">
    <source>
        <dbReference type="ARBA" id="ARBA00001964"/>
    </source>
</evidence>
<feature type="domain" description="Transketolase N-terminal" evidence="4">
    <location>
        <begin position="11"/>
        <end position="268"/>
    </location>
</feature>
<reference evidence="5" key="1">
    <citation type="submission" date="2020-05" db="EMBL/GenBank/DDBJ databases">
        <authorList>
            <person name="Chiriac C."/>
            <person name="Salcher M."/>
            <person name="Ghai R."/>
            <person name="Kavagutti S V."/>
        </authorList>
    </citation>
    <scope>NUCLEOTIDE SEQUENCE</scope>
</reference>
<comment type="cofactor">
    <cofactor evidence="1">
        <name>thiamine diphosphate</name>
        <dbReference type="ChEBI" id="CHEBI:58937"/>
    </cofactor>
</comment>
<evidence type="ECO:0000256" key="2">
    <source>
        <dbReference type="ARBA" id="ARBA00007131"/>
    </source>
</evidence>
<dbReference type="Gene3D" id="3.40.50.970">
    <property type="match status" value="1"/>
</dbReference>
<evidence type="ECO:0000259" key="4">
    <source>
        <dbReference type="Pfam" id="PF00456"/>
    </source>
</evidence>
<organism evidence="5">
    <name type="scientific">freshwater metagenome</name>
    <dbReference type="NCBI Taxonomy" id="449393"/>
    <lineage>
        <taxon>unclassified sequences</taxon>
        <taxon>metagenomes</taxon>
        <taxon>ecological metagenomes</taxon>
    </lineage>
</organism>
<dbReference type="InterPro" id="IPR005474">
    <property type="entry name" value="Transketolase_N"/>
</dbReference>
<dbReference type="SUPFAM" id="SSF52518">
    <property type="entry name" value="Thiamin diphosphate-binding fold (THDP-binding)"/>
    <property type="match status" value="1"/>
</dbReference>
<dbReference type="Pfam" id="PF00456">
    <property type="entry name" value="Transketolase_N"/>
    <property type="match status" value="1"/>
</dbReference>
<keyword evidence="3" id="KW-0786">Thiamine pyrophosphate</keyword>
<gene>
    <name evidence="5" type="ORF">UFOPK1419_00373</name>
</gene>
<protein>
    <submittedName>
        <fullName evidence="5">Unannotated protein</fullName>
    </submittedName>
</protein>